<reference evidence="2" key="1">
    <citation type="submission" date="2014-07" db="EMBL/GenBank/DDBJ databases">
        <authorList>
            <person name="Urmite Genomes Urmite Genomes"/>
        </authorList>
    </citation>
    <scope>NUCLEOTIDE SEQUENCE</scope>
    <source>
        <strain evidence="2">11W110_air</strain>
    </source>
</reference>
<sequence length="276" mass="27531">MGVWMRALLSGLLVLASLVLGTAAFSAAWLERNVVAAEGFAALGEPLGRDPGFQAELREALAQQAADSANVPGPLAGLVAPAVERVLQGLQEAPGYGEAWTESLEASHQRTFSADDAGPAPAVLDLSPLARLATERIGEDLGVPLPAPGDVVADVGPATDWPARIASLAGTWPALAVGAGLGALLALAVARRRGAALAWLGAGVVVVGAVLWFAAGAVPSLAADQAGASPVASAFAAGLAEQAAASLHGWLIPALLGGGILLVLGLLGMALAPRRR</sequence>
<keyword evidence="1" id="KW-0812">Transmembrane</keyword>
<accession>A0A078MTM7</accession>
<dbReference type="EMBL" id="LN483071">
    <property type="protein sequence ID" value="CEA08792.1"/>
    <property type="molecule type" value="Genomic_DNA"/>
</dbReference>
<dbReference type="PATRIC" id="fig|1461584.3.peg.2125"/>
<feature type="transmembrane region" description="Helical" evidence="1">
    <location>
        <begin position="250"/>
        <end position="272"/>
    </location>
</feature>
<dbReference type="AlphaFoldDB" id="A0A078MTM7"/>
<keyword evidence="1" id="KW-0472">Membrane</keyword>
<evidence type="ECO:0000256" key="1">
    <source>
        <dbReference type="SAM" id="Phobius"/>
    </source>
</evidence>
<proteinExistence type="predicted"/>
<name>A0A078MTM7_9MICC</name>
<evidence type="ECO:0000313" key="2">
    <source>
        <dbReference type="EMBL" id="CEA08792.1"/>
    </source>
</evidence>
<protein>
    <submittedName>
        <fullName evidence="2">Uncharacterized protein</fullName>
    </submittedName>
</protein>
<keyword evidence="1" id="KW-1133">Transmembrane helix</keyword>
<feature type="transmembrane region" description="Helical" evidence="1">
    <location>
        <begin position="172"/>
        <end position="190"/>
    </location>
</feature>
<gene>
    <name evidence="2" type="ORF">BN1051_02150</name>
</gene>
<organism evidence="2">
    <name type="scientific">Arthrobacter saudimassiliensis</name>
    <dbReference type="NCBI Taxonomy" id="1461584"/>
    <lineage>
        <taxon>Bacteria</taxon>
        <taxon>Bacillati</taxon>
        <taxon>Actinomycetota</taxon>
        <taxon>Actinomycetes</taxon>
        <taxon>Micrococcales</taxon>
        <taxon>Micrococcaceae</taxon>
        <taxon>Arthrobacter</taxon>
    </lineage>
</organism>
<feature type="transmembrane region" description="Helical" evidence="1">
    <location>
        <begin position="197"/>
        <end position="215"/>
    </location>
</feature>